<dbReference type="GO" id="GO:0004435">
    <property type="term" value="F:phosphatidylinositol-4,5-bisphosphate phospholipase C activity"/>
    <property type="evidence" value="ECO:0007669"/>
    <property type="project" value="TreeGrafter"/>
</dbReference>
<comment type="caution">
    <text evidence="2">The sequence shown here is derived from an EMBL/GenBank/DDBJ whole genome shotgun (WGS) entry which is preliminary data.</text>
</comment>
<dbReference type="EMBL" id="CAJNOQ010026035">
    <property type="protein sequence ID" value="CAF1542441.1"/>
    <property type="molecule type" value="Genomic_DNA"/>
</dbReference>
<dbReference type="CDD" id="cd00275">
    <property type="entry name" value="C2_PLC_like"/>
    <property type="match status" value="1"/>
</dbReference>
<dbReference type="EMBL" id="CAJOBC010091681">
    <property type="protein sequence ID" value="CAF4402903.1"/>
    <property type="molecule type" value="Genomic_DNA"/>
</dbReference>
<organism evidence="2 4">
    <name type="scientific">Didymodactylos carnosus</name>
    <dbReference type="NCBI Taxonomy" id="1234261"/>
    <lineage>
        <taxon>Eukaryota</taxon>
        <taxon>Metazoa</taxon>
        <taxon>Spiralia</taxon>
        <taxon>Gnathifera</taxon>
        <taxon>Rotifera</taxon>
        <taxon>Eurotatoria</taxon>
        <taxon>Bdelloidea</taxon>
        <taxon>Philodinida</taxon>
        <taxon>Philodinidae</taxon>
        <taxon>Didymodactylos</taxon>
    </lineage>
</organism>
<feature type="domain" description="C2" evidence="1">
    <location>
        <begin position="21"/>
        <end position="163"/>
    </location>
</feature>
<dbReference type="GO" id="GO:0035556">
    <property type="term" value="P:intracellular signal transduction"/>
    <property type="evidence" value="ECO:0007669"/>
    <property type="project" value="InterPro"/>
</dbReference>
<gene>
    <name evidence="2" type="ORF">GPM918_LOCUS38712</name>
    <name evidence="3" type="ORF">SRO942_LOCUS39552</name>
</gene>
<dbReference type="PANTHER" id="PTHR10336">
    <property type="entry name" value="PHOSPHOINOSITIDE-SPECIFIC PHOSPHOLIPASE C FAMILY PROTEIN"/>
    <property type="match status" value="1"/>
</dbReference>
<name>A0A815WAR7_9BILA</name>
<evidence type="ECO:0000313" key="2">
    <source>
        <dbReference type="EMBL" id="CAF1542441.1"/>
    </source>
</evidence>
<dbReference type="InterPro" id="IPR000008">
    <property type="entry name" value="C2_dom"/>
</dbReference>
<dbReference type="InterPro" id="IPR001192">
    <property type="entry name" value="PI-PLC_fam"/>
</dbReference>
<dbReference type="SMART" id="SM00239">
    <property type="entry name" value="C2"/>
    <property type="match status" value="1"/>
</dbReference>
<proteinExistence type="predicted"/>
<evidence type="ECO:0000259" key="1">
    <source>
        <dbReference type="PROSITE" id="PS50004"/>
    </source>
</evidence>
<dbReference type="Pfam" id="PF00168">
    <property type="entry name" value="C2"/>
    <property type="match status" value="2"/>
</dbReference>
<dbReference type="Proteomes" id="UP000663829">
    <property type="component" value="Unassembled WGS sequence"/>
</dbReference>
<dbReference type="AlphaFoldDB" id="A0A815WAR7"/>
<keyword evidence="4" id="KW-1185">Reference proteome</keyword>
<reference evidence="2" key="1">
    <citation type="submission" date="2021-02" db="EMBL/GenBank/DDBJ databases">
        <authorList>
            <person name="Nowell W R."/>
        </authorList>
    </citation>
    <scope>NUCLEOTIDE SEQUENCE</scope>
</reference>
<dbReference type="InterPro" id="IPR035892">
    <property type="entry name" value="C2_domain_sf"/>
</dbReference>
<protein>
    <recommendedName>
        <fullName evidence="1">C2 domain-containing protein</fullName>
    </recommendedName>
</protein>
<dbReference type="PROSITE" id="PS50004">
    <property type="entry name" value="C2"/>
    <property type="match status" value="1"/>
</dbReference>
<sequence length="183" mass="20765">MQMWIFGVHMADSEFNPFSYDVDNRRTTTLSSIDDASCHLTLTIVSAQYLVNTDIKDLVDPYVRVYIHGVPCDNQNQKTHVIKDNGMPVYNFLRLRRYCGFCLLEGLNPMWNHRMEFDIAVPQLCLIRFVVLDSDKYSSDDIIGQYCVPLTTIQKGSLNTGGVNESQLGGVHAVFHVIRQGDA</sequence>
<evidence type="ECO:0000313" key="4">
    <source>
        <dbReference type="Proteomes" id="UP000663829"/>
    </source>
</evidence>
<accession>A0A815WAR7</accession>
<evidence type="ECO:0000313" key="3">
    <source>
        <dbReference type="EMBL" id="CAF4402903.1"/>
    </source>
</evidence>
<dbReference type="OrthoDB" id="269822at2759"/>
<dbReference type="Gene3D" id="2.60.40.150">
    <property type="entry name" value="C2 domain"/>
    <property type="match status" value="1"/>
</dbReference>
<dbReference type="Proteomes" id="UP000681722">
    <property type="component" value="Unassembled WGS sequence"/>
</dbReference>
<dbReference type="SUPFAM" id="SSF49562">
    <property type="entry name" value="C2 domain (Calcium/lipid-binding domain, CaLB)"/>
    <property type="match status" value="2"/>
</dbReference>